<feature type="domain" description="Sulfatase N-terminal" evidence="6">
    <location>
        <begin position="25"/>
        <end position="310"/>
    </location>
</feature>
<gene>
    <name evidence="7" type="primary">betC_27</name>
    <name evidence="7" type="ORF">SV7mr_52250</name>
</gene>
<dbReference type="PANTHER" id="PTHR42693">
    <property type="entry name" value="ARYLSULFATASE FAMILY MEMBER"/>
    <property type="match status" value="1"/>
</dbReference>
<evidence type="ECO:0000256" key="3">
    <source>
        <dbReference type="ARBA" id="ARBA00022801"/>
    </source>
</evidence>
<keyword evidence="2" id="KW-0479">Metal-binding</keyword>
<organism evidence="7 8">
    <name type="scientific">Stieleria bergensis</name>
    <dbReference type="NCBI Taxonomy" id="2528025"/>
    <lineage>
        <taxon>Bacteria</taxon>
        <taxon>Pseudomonadati</taxon>
        <taxon>Planctomycetota</taxon>
        <taxon>Planctomycetia</taxon>
        <taxon>Pirellulales</taxon>
        <taxon>Pirellulaceae</taxon>
        <taxon>Stieleria</taxon>
    </lineage>
</organism>
<dbReference type="OrthoDB" id="9762324at2"/>
<evidence type="ECO:0000313" key="7">
    <source>
        <dbReference type="EMBL" id="QDT62675.1"/>
    </source>
</evidence>
<evidence type="ECO:0000259" key="6">
    <source>
        <dbReference type="Pfam" id="PF00884"/>
    </source>
</evidence>
<evidence type="ECO:0000256" key="5">
    <source>
        <dbReference type="SAM" id="SignalP"/>
    </source>
</evidence>
<dbReference type="AlphaFoldDB" id="A0A517T2R4"/>
<dbReference type="EMBL" id="CP036272">
    <property type="protein sequence ID" value="QDT62675.1"/>
    <property type="molecule type" value="Genomic_DNA"/>
</dbReference>
<evidence type="ECO:0000256" key="2">
    <source>
        <dbReference type="ARBA" id="ARBA00022723"/>
    </source>
</evidence>
<dbReference type="EC" id="3.1.6.6" evidence="7"/>
<name>A0A517T2R4_9BACT</name>
<evidence type="ECO:0000256" key="4">
    <source>
        <dbReference type="ARBA" id="ARBA00022837"/>
    </source>
</evidence>
<accession>A0A517T2R4</accession>
<dbReference type="GO" id="GO:0004065">
    <property type="term" value="F:arylsulfatase activity"/>
    <property type="evidence" value="ECO:0007669"/>
    <property type="project" value="TreeGrafter"/>
</dbReference>
<proteinExistence type="inferred from homology"/>
<protein>
    <submittedName>
        <fullName evidence="7">Choline-sulfatase</fullName>
        <ecNumber evidence="7">3.1.6.6</ecNumber>
    </submittedName>
</protein>
<keyword evidence="8" id="KW-1185">Reference proteome</keyword>
<dbReference type="Pfam" id="PF00884">
    <property type="entry name" value="Sulfatase"/>
    <property type="match status" value="1"/>
</dbReference>
<feature type="signal peptide" evidence="5">
    <location>
        <begin position="1"/>
        <end position="22"/>
    </location>
</feature>
<feature type="chain" id="PRO_5022161350" evidence="5">
    <location>
        <begin position="23"/>
        <end position="485"/>
    </location>
</feature>
<dbReference type="InterPro" id="IPR050738">
    <property type="entry name" value="Sulfatase"/>
</dbReference>
<comment type="similarity">
    <text evidence="1">Belongs to the sulfatase family.</text>
</comment>
<keyword evidence="3 7" id="KW-0378">Hydrolase</keyword>
<dbReference type="Gene3D" id="3.40.720.10">
    <property type="entry name" value="Alkaline Phosphatase, subunit A"/>
    <property type="match status" value="1"/>
</dbReference>
<keyword evidence="4" id="KW-0106">Calcium</keyword>
<dbReference type="PROSITE" id="PS00523">
    <property type="entry name" value="SULFATASE_1"/>
    <property type="match status" value="1"/>
</dbReference>
<dbReference type="Proteomes" id="UP000315003">
    <property type="component" value="Chromosome"/>
</dbReference>
<dbReference type="SUPFAM" id="SSF53649">
    <property type="entry name" value="Alkaline phosphatase-like"/>
    <property type="match status" value="1"/>
</dbReference>
<dbReference type="PANTHER" id="PTHR42693:SF53">
    <property type="entry name" value="ENDO-4-O-SULFATASE"/>
    <property type="match status" value="1"/>
</dbReference>
<evidence type="ECO:0000313" key="8">
    <source>
        <dbReference type="Proteomes" id="UP000315003"/>
    </source>
</evidence>
<sequence length="485" mass="55428" precursor="true">MGRFITGILWVVLLLQAAPALAAGPNLLFIVSEDNSEHLGCYGEQRVHTPHLDSLAAGGVRYTRAYVPYSVCSPSRSVFLTGLYTRQTGHIGLATHRFAMYQEFKTMPAYFRQAGYYTGFLGKTHINPERLVEDFIDHRAINNSNFSKTISIETYAEEAHTVMRNAAEQDKPFLLIINYADAHRKFVARSKHGFPTRQVTEPIKPFPWIGSDTPHLREEIRDYFNCMNRLDEGIGMVLDKLDQTGNRDNTFVIYISDHGADFPRGKGSIYENGTRIPMIVNAPEHFSKGKVETGMVSTIDILPTMMRAASIPVPDELPGMALQDLDSGKAPPRRYIHTFTTGSSPNLLYMQFGIRDQRYKLVFNPDRVLNRLAESRYRNSQLPKEQEVQSFLYPPQYELFDLQADPYEWKNLAASAEHQPIRERLLQAMREFQLEINDPFADPENIATFIAEQKEYQSKRYKKPGFRWPHLDLFQEASQTGDTGK</sequence>
<dbReference type="CDD" id="cd16027">
    <property type="entry name" value="SGSH"/>
    <property type="match status" value="1"/>
</dbReference>
<dbReference type="InterPro" id="IPR000917">
    <property type="entry name" value="Sulfatase_N"/>
</dbReference>
<dbReference type="InterPro" id="IPR024607">
    <property type="entry name" value="Sulfatase_CS"/>
</dbReference>
<keyword evidence="5" id="KW-0732">Signal</keyword>
<reference evidence="7 8" key="1">
    <citation type="submission" date="2019-02" db="EMBL/GenBank/DDBJ databases">
        <title>Deep-cultivation of Planctomycetes and their phenomic and genomic characterization uncovers novel biology.</title>
        <authorList>
            <person name="Wiegand S."/>
            <person name="Jogler M."/>
            <person name="Boedeker C."/>
            <person name="Pinto D."/>
            <person name="Vollmers J."/>
            <person name="Rivas-Marin E."/>
            <person name="Kohn T."/>
            <person name="Peeters S.H."/>
            <person name="Heuer A."/>
            <person name="Rast P."/>
            <person name="Oberbeckmann S."/>
            <person name="Bunk B."/>
            <person name="Jeske O."/>
            <person name="Meyerdierks A."/>
            <person name="Storesund J.E."/>
            <person name="Kallscheuer N."/>
            <person name="Luecker S."/>
            <person name="Lage O.M."/>
            <person name="Pohl T."/>
            <person name="Merkel B.J."/>
            <person name="Hornburger P."/>
            <person name="Mueller R.-W."/>
            <person name="Bruemmer F."/>
            <person name="Labrenz M."/>
            <person name="Spormann A.M."/>
            <person name="Op den Camp H."/>
            <person name="Overmann J."/>
            <person name="Amann R."/>
            <person name="Jetten M.S.M."/>
            <person name="Mascher T."/>
            <person name="Medema M.H."/>
            <person name="Devos D.P."/>
            <person name="Kaster A.-K."/>
            <person name="Ovreas L."/>
            <person name="Rohde M."/>
            <person name="Galperin M.Y."/>
            <person name="Jogler C."/>
        </authorList>
    </citation>
    <scope>NUCLEOTIDE SEQUENCE [LARGE SCALE GENOMIC DNA]</scope>
    <source>
        <strain evidence="7 8">SV_7m_r</strain>
    </source>
</reference>
<dbReference type="GO" id="GO:0046872">
    <property type="term" value="F:metal ion binding"/>
    <property type="evidence" value="ECO:0007669"/>
    <property type="project" value="UniProtKB-KW"/>
</dbReference>
<dbReference type="RefSeq" id="WP_145277584.1">
    <property type="nucleotide sequence ID" value="NZ_CP036272.1"/>
</dbReference>
<dbReference type="InterPro" id="IPR017850">
    <property type="entry name" value="Alkaline_phosphatase_core_sf"/>
</dbReference>
<evidence type="ECO:0000256" key="1">
    <source>
        <dbReference type="ARBA" id="ARBA00008779"/>
    </source>
</evidence>
<dbReference type="GO" id="GO:0047753">
    <property type="term" value="F:choline-sulfatase activity"/>
    <property type="evidence" value="ECO:0007669"/>
    <property type="project" value="UniProtKB-EC"/>
</dbReference>